<name>A0A098LJM2_9BACT</name>
<organism evidence="10 11">
    <name type="scientific">Sporocytophaga myxococcoides</name>
    <dbReference type="NCBI Taxonomy" id="153721"/>
    <lineage>
        <taxon>Bacteria</taxon>
        <taxon>Pseudomonadati</taxon>
        <taxon>Bacteroidota</taxon>
        <taxon>Cytophagia</taxon>
        <taxon>Cytophagales</taxon>
        <taxon>Cytophagaceae</taxon>
        <taxon>Sporocytophaga</taxon>
    </lineage>
</organism>
<protein>
    <recommendedName>
        <fullName evidence="12">ABC transporter permease</fullName>
    </recommendedName>
</protein>
<feature type="domain" description="MacB-like periplasmic core" evidence="9">
    <location>
        <begin position="25"/>
        <end position="248"/>
    </location>
</feature>
<evidence type="ECO:0000256" key="6">
    <source>
        <dbReference type="ARBA" id="ARBA00023136"/>
    </source>
</evidence>
<reference evidence="10 11" key="1">
    <citation type="submission" date="2014-09" db="EMBL/GenBank/DDBJ databases">
        <title>Sporocytophaga myxococcoides PG-01 genome sequencing.</title>
        <authorList>
            <person name="Liu L."/>
            <person name="Gao P.J."/>
            <person name="Chen G.J."/>
            <person name="Wang L.S."/>
        </authorList>
    </citation>
    <scope>NUCLEOTIDE SEQUENCE [LARGE SCALE GENOMIC DNA]</scope>
    <source>
        <strain evidence="10 11">PG-01</strain>
    </source>
</reference>
<proteinExistence type="inferred from homology"/>
<comment type="caution">
    <text evidence="10">The sequence shown here is derived from an EMBL/GenBank/DDBJ whole genome shotgun (WGS) entry which is preliminary data.</text>
</comment>
<dbReference type="AlphaFoldDB" id="A0A098LJM2"/>
<dbReference type="GO" id="GO:0098797">
    <property type="term" value="C:plasma membrane protein complex"/>
    <property type="evidence" value="ECO:0007669"/>
    <property type="project" value="TreeGrafter"/>
</dbReference>
<feature type="domain" description="ABC3 transporter permease C-terminal" evidence="8">
    <location>
        <begin position="279"/>
        <end position="401"/>
    </location>
</feature>
<accession>A0A098LJM2</accession>
<evidence type="ECO:0000313" key="11">
    <source>
        <dbReference type="Proteomes" id="UP000030185"/>
    </source>
</evidence>
<dbReference type="OrthoDB" id="1522724at2"/>
<gene>
    <name evidence="10" type="ORF">MYP_4426</name>
</gene>
<evidence type="ECO:0000256" key="2">
    <source>
        <dbReference type="ARBA" id="ARBA00005236"/>
    </source>
</evidence>
<dbReference type="GO" id="GO:0044874">
    <property type="term" value="P:lipoprotein localization to outer membrane"/>
    <property type="evidence" value="ECO:0007669"/>
    <property type="project" value="TreeGrafter"/>
</dbReference>
<dbReference type="Pfam" id="PF02687">
    <property type="entry name" value="FtsX"/>
    <property type="match status" value="1"/>
</dbReference>
<sequence length="408" mass="45910">MRVPFFIAKRYFLFGRKINFINIVSLLSILVVAFVTMSLVVALSVFNGLENLIRSLYNTFDPQLKISAVKGKSFKVDHDFLDKLKSNKGIAIITEVIEDNVLVKYKEDQMVVKMKGVSENFLNQKRLDSMIVAGELKFHDRGKDYAIIGRGIQYNLAISLNSEINPLQVWYPKNIKAVSSLSPDKVFSRENIRAGAVFAIEKQYDDNYIFVPLDFAERLLNYGDKRTSLEIKVKDGFKVNKVRDQLRELLGEDYLVQNSDEQHASLLRAVKIEKLFMFFTISFILAVASMNIFFCLTMLAINKKRDIAILYSLGATPSMVRAIFLTEGALIAFTGAILGLVLGIGLCIAQQQFGMVSMGMETSLVDAYPVKMELSDFISTGITIIVITFLASVRPANRAIEVSIRENI</sequence>
<dbReference type="EMBL" id="BBLT01000011">
    <property type="protein sequence ID" value="GAL87196.1"/>
    <property type="molecule type" value="Genomic_DNA"/>
</dbReference>
<evidence type="ECO:0000256" key="5">
    <source>
        <dbReference type="ARBA" id="ARBA00022989"/>
    </source>
</evidence>
<feature type="transmembrane region" description="Helical" evidence="7">
    <location>
        <begin position="374"/>
        <end position="393"/>
    </location>
</feature>
<dbReference type="eggNOG" id="COG4591">
    <property type="taxonomic scope" value="Bacteria"/>
</dbReference>
<comment type="subcellular location">
    <subcellularLocation>
        <location evidence="1">Cell membrane</location>
        <topology evidence="1">Multi-pass membrane protein</topology>
    </subcellularLocation>
</comment>
<evidence type="ECO:0000259" key="8">
    <source>
        <dbReference type="Pfam" id="PF02687"/>
    </source>
</evidence>
<dbReference type="InterPro" id="IPR003838">
    <property type="entry name" value="ABC3_permease_C"/>
</dbReference>
<keyword evidence="3" id="KW-1003">Cell membrane</keyword>
<dbReference type="RefSeq" id="WP_045468133.1">
    <property type="nucleotide sequence ID" value="NZ_BBLT01000011.1"/>
</dbReference>
<evidence type="ECO:0000313" key="10">
    <source>
        <dbReference type="EMBL" id="GAL87196.1"/>
    </source>
</evidence>
<evidence type="ECO:0008006" key="12">
    <source>
        <dbReference type="Google" id="ProtNLM"/>
    </source>
</evidence>
<feature type="transmembrane region" description="Helical" evidence="7">
    <location>
        <begin position="20"/>
        <end position="46"/>
    </location>
</feature>
<keyword evidence="4 7" id="KW-0812">Transmembrane</keyword>
<feature type="transmembrane region" description="Helical" evidence="7">
    <location>
        <begin position="331"/>
        <end position="354"/>
    </location>
</feature>
<dbReference type="Pfam" id="PF12704">
    <property type="entry name" value="MacB_PCD"/>
    <property type="match status" value="1"/>
</dbReference>
<feature type="transmembrane region" description="Helical" evidence="7">
    <location>
        <begin position="275"/>
        <end position="301"/>
    </location>
</feature>
<evidence type="ECO:0000256" key="1">
    <source>
        <dbReference type="ARBA" id="ARBA00004651"/>
    </source>
</evidence>
<comment type="similarity">
    <text evidence="2">Belongs to the ABC-4 integral membrane protein family. LolC/E subfamily.</text>
</comment>
<evidence type="ECO:0000256" key="4">
    <source>
        <dbReference type="ARBA" id="ARBA00022692"/>
    </source>
</evidence>
<evidence type="ECO:0000256" key="7">
    <source>
        <dbReference type="SAM" id="Phobius"/>
    </source>
</evidence>
<evidence type="ECO:0000259" key="9">
    <source>
        <dbReference type="Pfam" id="PF12704"/>
    </source>
</evidence>
<dbReference type="InterPro" id="IPR051447">
    <property type="entry name" value="Lipoprotein-release_system"/>
</dbReference>
<keyword evidence="5 7" id="KW-1133">Transmembrane helix</keyword>
<keyword evidence="6 7" id="KW-0472">Membrane</keyword>
<dbReference type="STRING" id="153721.MYP_4426"/>
<dbReference type="PANTHER" id="PTHR30489:SF0">
    <property type="entry name" value="LIPOPROTEIN-RELEASING SYSTEM TRANSMEMBRANE PROTEIN LOLE"/>
    <property type="match status" value="1"/>
</dbReference>
<dbReference type="PANTHER" id="PTHR30489">
    <property type="entry name" value="LIPOPROTEIN-RELEASING SYSTEM TRANSMEMBRANE PROTEIN LOLE"/>
    <property type="match status" value="1"/>
</dbReference>
<keyword evidence="11" id="KW-1185">Reference proteome</keyword>
<dbReference type="Proteomes" id="UP000030185">
    <property type="component" value="Unassembled WGS sequence"/>
</dbReference>
<evidence type="ECO:0000256" key="3">
    <source>
        <dbReference type="ARBA" id="ARBA00022475"/>
    </source>
</evidence>
<dbReference type="InterPro" id="IPR025857">
    <property type="entry name" value="MacB_PCD"/>
</dbReference>